<dbReference type="EMBL" id="BSOS01000073">
    <property type="protein sequence ID" value="GLR67903.1"/>
    <property type="molecule type" value="Genomic_DNA"/>
</dbReference>
<evidence type="ECO:0000313" key="3">
    <source>
        <dbReference type="Proteomes" id="UP001156641"/>
    </source>
</evidence>
<organism evidence="2 3">
    <name type="scientific">Acidocella aquatica</name>
    <dbReference type="NCBI Taxonomy" id="1922313"/>
    <lineage>
        <taxon>Bacteria</taxon>
        <taxon>Pseudomonadati</taxon>
        <taxon>Pseudomonadota</taxon>
        <taxon>Alphaproteobacteria</taxon>
        <taxon>Acetobacterales</taxon>
        <taxon>Acidocellaceae</taxon>
        <taxon>Acidocella</taxon>
    </lineage>
</organism>
<dbReference type="RefSeq" id="WP_284258701.1">
    <property type="nucleotide sequence ID" value="NZ_BSOS01000073.1"/>
</dbReference>
<feature type="transmembrane region" description="Helical" evidence="1">
    <location>
        <begin position="12"/>
        <end position="35"/>
    </location>
</feature>
<comment type="caution">
    <text evidence="2">The sequence shown here is derived from an EMBL/GenBank/DDBJ whole genome shotgun (WGS) entry which is preliminary data.</text>
</comment>
<proteinExistence type="predicted"/>
<keyword evidence="1" id="KW-1133">Transmembrane helix</keyword>
<evidence type="ECO:0008006" key="4">
    <source>
        <dbReference type="Google" id="ProtNLM"/>
    </source>
</evidence>
<dbReference type="Proteomes" id="UP001156641">
    <property type="component" value="Unassembled WGS sequence"/>
</dbReference>
<name>A0ABQ6A9B8_9PROT</name>
<gene>
    <name evidence="2" type="ORF">GCM10010909_25840</name>
</gene>
<accession>A0ABQ6A9B8</accession>
<dbReference type="Pfam" id="PF02325">
    <property type="entry name" value="CCB3_YggT"/>
    <property type="match status" value="1"/>
</dbReference>
<keyword evidence="3" id="KW-1185">Reference proteome</keyword>
<dbReference type="InterPro" id="IPR003425">
    <property type="entry name" value="CCB3/YggT"/>
</dbReference>
<evidence type="ECO:0000313" key="2">
    <source>
        <dbReference type="EMBL" id="GLR67903.1"/>
    </source>
</evidence>
<sequence>MLFAIFWLAGELIHLMVLAIIAAAVMSILLSFGVVNHRSQFVNTVADFLDRVTNPVLNPIRRHIPAFGNVDISPVIAILLLQALQFVLSDIYGRLVMAGLGF</sequence>
<evidence type="ECO:0000256" key="1">
    <source>
        <dbReference type="SAM" id="Phobius"/>
    </source>
</evidence>
<keyword evidence="1" id="KW-0472">Membrane</keyword>
<protein>
    <recommendedName>
        <fullName evidence="4">YggT family protein</fullName>
    </recommendedName>
</protein>
<keyword evidence="1" id="KW-0812">Transmembrane</keyword>
<reference evidence="3" key="1">
    <citation type="journal article" date="2019" name="Int. J. Syst. Evol. Microbiol.">
        <title>The Global Catalogue of Microorganisms (GCM) 10K type strain sequencing project: providing services to taxonomists for standard genome sequencing and annotation.</title>
        <authorList>
            <consortium name="The Broad Institute Genomics Platform"/>
            <consortium name="The Broad Institute Genome Sequencing Center for Infectious Disease"/>
            <person name="Wu L."/>
            <person name="Ma J."/>
        </authorList>
    </citation>
    <scope>NUCLEOTIDE SEQUENCE [LARGE SCALE GENOMIC DNA]</scope>
    <source>
        <strain evidence="3">NBRC 112502</strain>
    </source>
</reference>